<dbReference type="OrthoDB" id="412788at2759"/>
<dbReference type="InterPro" id="IPR044053">
    <property type="entry name" value="AsaB-like"/>
</dbReference>
<dbReference type="Proteomes" id="UP000184267">
    <property type="component" value="Unassembled WGS sequence"/>
</dbReference>
<reference evidence="2 3" key="1">
    <citation type="submission" date="2016-10" db="EMBL/GenBank/DDBJ databases">
        <title>Genome sequence of the basidiomycete white-rot fungus Trametes pubescens.</title>
        <authorList>
            <person name="Makela M.R."/>
            <person name="Granchi Z."/>
            <person name="Peng M."/>
            <person name="De Vries R.P."/>
            <person name="Grigoriev I."/>
            <person name="Riley R."/>
            <person name="Hilden K."/>
        </authorList>
    </citation>
    <scope>NUCLEOTIDE SEQUENCE [LARGE SCALE GENOMIC DNA]</scope>
    <source>
        <strain evidence="2 3">FBCC735</strain>
    </source>
</reference>
<dbReference type="PANTHER" id="PTHR34598">
    <property type="entry name" value="BLL6449 PROTEIN"/>
    <property type="match status" value="1"/>
</dbReference>
<comment type="similarity">
    <text evidence="1">Belongs to the asaB hydroxylase/desaturase family.</text>
</comment>
<dbReference type="STRING" id="154538.A0A1M2VKL1"/>
<dbReference type="PANTHER" id="PTHR34598:SF3">
    <property type="entry name" value="OXIDOREDUCTASE AN1597"/>
    <property type="match status" value="1"/>
</dbReference>
<dbReference type="AlphaFoldDB" id="A0A1M2VKL1"/>
<proteinExistence type="inferred from homology"/>
<sequence>MATAATLAPRDIPTTLNYYVPLDDSTEAPYSYVEPPADKPRTNVGGEPYPVTIRDARTTQEELTLDKNGFQFVKWPSVESAFDDEARIKEKYYPEVEELLKKVAGAKRVFIFDHTIRRRKPGDSTEEGPNNRGPAERVHIDQTYEASVNRVKYHLPEDADRLLKSRVRIINVWRPIANPVAHHPLAVSDWRFLDEKDLVSTRLIYPHREGSTYSVRYNPNHKWYYLADQTPEEVILIKCFDSEEDKARLTPHTAFPDPTARKDAPHRQSIEVRALVFDDE</sequence>
<gene>
    <name evidence="2" type="ORF">TRAPUB_1031</name>
</gene>
<name>A0A1M2VKL1_TRAPU</name>
<dbReference type="NCBIfam" id="NF041278">
    <property type="entry name" value="CmcJ_NvfI_EfuI"/>
    <property type="match status" value="1"/>
</dbReference>
<dbReference type="GO" id="GO:0016491">
    <property type="term" value="F:oxidoreductase activity"/>
    <property type="evidence" value="ECO:0007669"/>
    <property type="project" value="InterPro"/>
</dbReference>
<accession>A0A1M2VKL1</accession>
<organism evidence="2 3">
    <name type="scientific">Trametes pubescens</name>
    <name type="common">White-rot fungus</name>
    <dbReference type="NCBI Taxonomy" id="154538"/>
    <lineage>
        <taxon>Eukaryota</taxon>
        <taxon>Fungi</taxon>
        <taxon>Dikarya</taxon>
        <taxon>Basidiomycota</taxon>
        <taxon>Agaricomycotina</taxon>
        <taxon>Agaricomycetes</taxon>
        <taxon>Polyporales</taxon>
        <taxon>Polyporaceae</taxon>
        <taxon>Trametes</taxon>
    </lineage>
</organism>
<evidence type="ECO:0000256" key="1">
    <source>
        <dbReference type="ARBA" id="ARBA00023604"/>
    </source>
</evidence>
<evidence type="ECO:0000313" key="3">
    <source>
        <dbReference type="Proteomes" id="UP000184267"/>
    </source>
</evidence>
<evidence type="ECO:0000313" key="2">
    <source>
        <dbReference type="EMBL" id="OJT08096.1"/>
    </source>
</evidence>
<keyword evidence="3" id="KW-1185">Reference proteome</keyword>
<protein>
    <recommendedName>
        <fullName evidence="4">Methyltransferase</fullName>
    </recommendedName>
</protein>
<evidence type="ECO:0008006" key="4">
    <source>
        <dbReference type="Google" id="ProtNLM"/>
    </source>
</evidence>
<comment type="caution">
    <text evidence="2">The sequence shown here is derived from an EMBL/GenBank/DDBJ whole genome shotgun (WGS) entry which is preliminary data.</text>
</comment>
<dbReference type="OMA" id="KNGFQIY"/>
<dbReference type="EMBL" id="MNAD01001083">
    <property type="protein sequence ID" value="OJT08096.1"/>
    <property type="molecule type" value="Genomic_DNA"/>
</dbReference>